<feature type="region of interest" description="Disordered" evidence="2">
    <location>
        <begin position="1"/>
        <end position="62"/>
    </location>
</feature>
<dbReference type="InterPro" id="IPR014730">
    <property type="entry name" value="ETF_a/b_N"/>
</dbReference>
<evidence type="ECO:0000259" key="3">
    <source>
        <dbReference type="SMART" id="SM00893"/>
    </source>
</evidence>
<proteinExistence type="inferred from homology"/>
<keyword evidence="5" id="KW-1185">Reference proteome</keyword>
<dbReference type="InterPro" id="IPR033947">
    <property type="entry name" value="ETF_alpha_N"/>
</dbReference>
<protein>
    <submittedName>
        <fullName evidence="4">Electron transfer flavoprotein subunit alpha/FixB family protein</fullName>
    </submittedName>
</protein>
<reference evidence="4 5" key="1">
    <citation type="journal article" date="2016" name="Nat. Microbiol.">
        <title>The Mouse Intestinal Bacterial Collection (miBC) provides host-specific insight into cultured diversity and functional potential of the gut microbiota.</title>
        <authorList>
            <person name="Lagkouvardos I."/>
            <person name="Pukall R."/>
            <person name="Abt B."/>
            <person name="Foesel B.U."/>
            <person name="Meier-Kolthoff J.P."/>
            <person name="Kumar N."/>
            <person name="Bresciani A."/>
            <person name="Martinez I."/>
            <person name="Just S."/>
            <person name="Ziegler C."/>
            <person name="Brugiroux S."/>
            <person name="Garzetti D."/>
            <person name="Wenning M."/>
            <person name="Bui T.P."/>
            <person name="Wang J."/>
            <person name="Hugenholtz F."/>
            <person name="Plugge C.M."/>
            <person name="Peterson D.A."/>
            <person name="Hornef M.W."/>
            <person name="Baines J.F."/>
            <person name="Smidt H."/>
            <person name="Walter J."/>
            <person name="Kristiansen K."/>
            <person name="Nielsen H.B."/>
            <person name="Haller D."/>
            <person name="Overmann J."/>
            <person name="Stecher B."/>
            <person name="Clavel T."/>
        </authorList>
    </citation>
    <scope>NUCLEOTIDE SEQUENCE [LARGE SCALE GENOMIC DNA]</scope>
    <source>
        <strain evidence="4 5">DSM 28560</strain>
    </source>
</reference>
<dbReference type="GO" id="GO:0009055">
    <property type="term" value="F:electron transfer activity"/>
    <property type="evidence" value="ECO:0007669"/>
    <property type="project" value="InterPro"/>
</dbReference>
<comment type="caution">
    <text evidence="4">The sequence shown here is derived from an EMBL/GenBank/DDBJ whole genome shotgun (WGS) entry which is preliminary data.</text>
</comment>
<dbReference type="SMART" id="SM00893">
    <property type="entry name" value="ETF"/>
    <property type="match status" value="1"/>
</dbReference>
<gene>
    <name evidence="4" type="ORF">E1963_17310</name>
</gene>
<evidence type="ECO:0000256" key="2">
    <source>
        <dbReference type="SAM" id="MobiDB-lite"/>
    </source>
</evidence>
<dbReference type="InterPro" id="IPR001308">
    <property type="entry name" value="ETF_a/FixB"/>
</dbReference>
<evidence type="ECO:0000313" key="5">
    <source>
        <dbReference type="Proteomes" id="UP000295710"/>
    </source>
</evidence>
<dbReference type="Pfam" id="PF00766">
    <property type="entry name" value="ETF_alpha"/>
    <property type="match status" value="1"/>
</dbReference>
<dbReference type="Gene3D" id="3.40.50.620">
    <property type="entry name" value="HUPs"/>
    <property type="match status" value="1"/>
</dbReference>
<accession>A0A4R4FCK5</accession>
<dbReference type="InterPro" id="IPR014731">
    <property type="entry name" value="ETF_asu_C"/>
</dbReference>
<dbReference type="Gene3D" id="3.40.50.1220">
    <property type="entry name" value="TPP-binding domain"/>
    <property type="match status" value="1"/>
</dbReference>
<evidence type="ECO:0000256" key="1">
    <source>
        <dbReference type="ARBA" id="ARBA00005817"/>
    </source>
</evidence>
<name>A0A4R4FCK5_9FIRM</name>
<dbReference type="GO" id="GO:0033539">
    <property type="term" value="P:fatty acid beta-oxidation using acyl-CoA dehydrogenase"/>
    <property type="evidence" value="ECO:0007669"/>
    <property type="project" value="TreeGrafter"/>
</dbReference>
<dbReference type="SUPFAM" id="SSF52467">
    <property type="entry name" value="DHS-like NAD/FAD-binding domain"/>
    <property type="match status" value="1"/>
</dbReference>
<dbReference type="PANTHER" id="PTHR43153:SF1">
    <property type="entry name" value="ELECTRON TRANSFER FLAVOPROTEIN SUBUNIT ALPHA, MITOCHONDRIAL"/>
    <property type="match status" value="1"/>
</dbReference>
<dbReference type="Pfam" id="PF01012">
    <property type="entry name" value="ETF"/>
    <property type="match status" value="1"/>
</dbReference>
<dbReference type="EMBL" id="SMMX01000022">
    <property type="protein sequence ID" value="TDA20403.1"/>
    <property type="molecule type" value="Genomic_DNA"/>
</dbReference>
<comment type="similarity">
    <text evidence="1">Belongs to the ETF alpha-subunit/FixB family.</text>
</comment>
<dbReference type="CDD" id="cd01715">
    <property type="entry name" value="ETF_alpha"/>
    <property type="match status" value="1"/>
</dbReference>
<dbReference type="InterPro" id="IPR029035">
    <property type="entry name" value="DHS-like_NAD/FAD-binding_dom"/>
</dbReference>
<organism evidence="4 5">
    <name type="scientific">Extibacter muris</name>
    <dbReference type="NCBI Taxonomy" id="1796622"/>
    <lineage>
        <taxon>Bacteria</taxon>
        <taxon>Bacillati</taxon>
        <taxon>Bacillota</taxon>
        <taxon>Clostridia</taxon>
        <taxon>Lachnospirales</taxon>
        <taxon>Lachnospiraceae</taxon>
        <taxon>Extibacter</taxon>
    </lineage>
</organism>
<evidence type="ECO:0000313" key="4">
    <source>
        <dbReference type="EMBL" id="TDA20403.1"/>
    </source>
</evidence>
<dbReference type="Proteomes" id="UP000295710">
    <property type="component" value="Unassembled WGS sequence"/>
</dbReference>
<dbReference type="PANTHER" id="PTHR43153">
    <property type="entry name" value="ELECTRON TRANSFER FLAVOPROTEIN ALPHA"/>
    <property type="match status" value="1"/>
</dbReference>
<dbReference type="AlphaFoldDB" id="A0A4R4FCK5"/>
<feature type="compositionally biased region" description="Basic and acidic residues" evidence="2">
    <location>
        <begin position="31"/>
        <end position="62"/>
    </location>
</feature>
<feature type="domain" description="Electron transfer flavoprotein alpha/beta-subunit N-terminal" evidence="3">
    <location>
        <begin position="80"/>
        <end position="257"/>
    </location>
</feature>
<dbReference type="InterPro" id="IPR014729">
    <property type="entry name" value="Rossmann-like_a/b/a_fold"/>
</dbReference>
<dbReference type="GO" id="GO:0050660">
    <property type="term" value="F:flavin adenine dinucleotide binding"/>
    <property type="evidence" value="ECO:0007669"/>
    <property type="project" value="InterPro"/>
</dbReference>
<dbReference type="SUPFAM" id="SSF52402">
    <property type="entry name" value="Adenine nucleotide alpha hydrolases-like"/>
    <property type="match status" value="1"/>
</dbReference>
<sequence>MHVPGAHAGTAAAEQKKRDTGVGCRKYRGRPGKDRTGRLRHQSSEDYHKQPGKESKTTQTFSRRDSIVDRGAQECMDKNILVYIQRKGERVEPVSLELLGKAEKLSKETGFRVYAACFGETAEKTVGLLSGYPVEKLFVYEGKEACLDVNMVADVAADLCRRIKPDIVLIGATRHGRNLAPCIAARLRTGLTADCTELHIDREGALVQVRPAFEEKKLAYIQTCTRPQMATVRPGVMEIPKRNLDGISKPVVEKIETIQGGLTQKGYEILKQEPVRRVNTVNITEEKLLVVAGEGITEREDIEVLECFAGSMGGTIACSRKLVERGWFTVERQVGLSGNVSNAELMITVGVSGSVQFQAGIHKVKHLIAINTDPDAPVMALADEGILLDLHLFIQRLRKGLEMKPIDRYQVQA</sequence>